<dbReference type="InterPro" id="IPR035938">
    <property type="entry name" value="Hemerythrin-like_sf"/>
</dbReference>
<dbReference type="Gene3D" id="1.20.120.50">
    <property type="entry name" value="Hemerythrin-like"/>
    <property type="match status" value="1"/>
</dbReference>
<feature type="region of interest" description="Disordered" evidence="5">
    <location>
        <begin position="671"/>
        <end position="699"/>
    </location>
</feature>
<dbReference type="SUPFAM" id="SSF48371">
    <property type="entry name" value="ARM repeat"/>
    <property type="match status" value="1"/>
</dbReference>
<feature type="transmembrane region" description="Helical" evidence="6">
    <location>
        <begin position="284"/>
        <end position="302"/>
    </location>
</feature>
<dbReference type="InterPro" id="IPR012827">
    <property type="entry name" value="Hemerythrin_metal-bd"/>
</dbReference>
<feature type="transmembrane region" description="Helical" evidence="6">
    <location>
        <begin position="754"/>
        <end position="775"/>
    </location>
</feature>
<feature type="transmembrane region" description="Helical" evidence="6">
    <location>
        <begin position="3158"/>
        <end position="3177"/>
    </location>
</feature>
<name>A0ABQ9YKL2_9EUKA</name>
<evidence type="ECO:0000256" key="5">
    <source>
        <dbReference type="SAM" id="MobiDB-lite"/>
    </source>
</evidence>
<dbReference type="CDD" id="cd12107">
    <property type="entry name" value="Hemerythrin"/>
    <property type="match status" value="1"/>
</dbReference>
<feature type="compositionally biased region" description="Basic and acidic residues" evidence="5">
    <location>
        <begin position="3207"/>
        <end position="3227"/>
    </location>
</feature>
<dbReference type="Gene3D" id="1.25.40.10">
    <property type="entry name" value="Tetratricopeptide repeat domain"/>
    <property type="match status" value="1"/>
</dbReference>
<keyword evidence="4" id="KW-0175">Coiled coil</keyword>
<comment type="similarity">
    <text evidence="1">Belongs to the hemerythrin family.</text>
</comment>
<feature type="transmembrane region" description="Helical" evidence="6">
    <location>
        <begin position="1358"/>
        <end position="1381"/>
    </location>
</feature>
<proteinExistence type="inferred from homology"/>
<evidence type="ECO:0000259" key="7">
    <source>
        <dbReference type="Pfam" id="PF25474"/>
    </source>
</evidence>
<keyword evidence="2" id="KW-0479">Metal-binding</keyword>
<evidence type="ECO:0000256" key="6">
    <source>
        <dbReference type="SAM" id="Phobius"/>
    </source>
</evidence>
<feature type="compositionally biased region" description="Polar residues" evidence="5">
    <location>
        <begin position="1114"/>
        <end position="1125"/>
    </location>
</feature>
<dbReference type="InterPro" id="IPR016024">
    <property type="entry name" value="ARM-type_fold"/>
</dbReference>
<feature type="region of interest" description="Disordered" evidence="5">
    <location>
        <begin position="1066"/>
        <end position="1156"/>
    </location>
</feature>
<comment type="caution">
    <text evidence="8">The sequence shown here is derived from an EMBL/GenBank/DDBJ whole genome shotgun (WGS) entry which is preliminary data.</text>
</comment>
<evidence type="ECO:0000256" key="4">
    <source>
        <dbReference type="SAM" id="Coils"/>
    </source>
</evidence>
<evidence type="ECO:0000256" key="3">
    <source>
        <dbReference type="ARBA" id="ARBA00023004"/>
    </source>
</evidence>
<feature type="domain" description="TmcB/TmcC TPR repeats" evidence="7">
    <location>
        <begin position="561"/>
        <end position="671"/>
    </location>
</feature>
<protein>
    <recommendedName>
        <fullName evidence="7">TmcB/TmcC TPR repeats domain-containing protein</fullName>
    </recommendedName>
</protein>
<dbReference type="InterPro" id="IPR052994">
    <property type="entry name" value="Tiny_macrocysts_regulators"/>
</dbReference>
<keyword evidence="6" id="KW-1133">Transmembrane helix</keyword>
<keyword evidence="6" id="KW-0812">Transmembrane</keyword>
<accession>A0ABQ9YKL2</accession>
<dbReference type="SUPFAM" id="SSF47188">
    <property type="entry name" value="Hemerythrin-like"/>
    <property type="match status" value="1"/>
</dbReference>
<feature type="coiled-coil region" evidence="4">
    <location>
        <begin position="392"/>
        <end position="429"/>
    </location>
</feature>
<gene>
    <name evidence="8" type="ORF">BLNAU_817</name>
</gene>
<feature type="region of interest" description="Disordered" evidence="5">
    <location>
        <begin position="3207"/>
        <end position="3231"/>
    </location>
</feature>
<dbReference type="PANTHER" id="PTHR31600:SF2">
    <property type="entry name" value="GAMETE ENRICHED GENE 10 PROTEIN-RELATED"/>
    <property type="match status" value="1"/>
</dbReference>
<feature type="transmembrane region" description="Helical" evidence="6">
    <location>
        <begin position="189"/>
        <end position="212"/>
    </location>
</feature>
<feature type="transmembrane region" description="Helical" evidence="6">
    <location>
        <begin position="314"/>
        <end position="335"/>
    </location>
</feature>
<evidence type="ECO:0000256" key="2">
    <source>
        <dbReference type="ARBA" id="ARBA00022723"/>
    </source>
</evidence>
<feature type="transmembrane region" description="Helical" evidence="6">
    <location>
        <begin position="3300"/>
        <end position="3318"/>
    </location>
</feature>
<reference evidence="8 9" key="1">
    <citation type="journal article" date="2022" name="bioRxiv">
        <title>Genomics of Preaxostyla Flagellates Illuminates Evolutionary Transitions and the Path Towards Mitochondrial Loss.</title>
        <authorList>
            <person name="Novak L.V.F."/>
            <person name="Treitli S.C."/>
            <person name="Pyrih J."/>
            <person name="Halakuc P."/>
            <person name="Pipaliya S.V."/>
            <person name="Vacek V."/>
            <person name="Brzon O."/>
            <person name="Soukal P."/>
            <person name="Eme L."/>
            <person name="Dacks J.B."/>
            <person name="Karnkowska A."/>
            <person name="Elias M."/>
            <person name="Hampl V."/>
        </authorList>
    </citation>
    <scope>NUCLEOTIDE SEQUENCE [LARGE SCALE GENOMIC DNA]</scope>
    <source>
        <strain evidence="8">NAU3</strain>
        <tissue evidence="8">Gut</tissue>
    </source>
</reference>
<evidence type="ECO:0000313" key="8">
    <source>
        <dbReference type="EMBL" id="KAK2964286.1"/>
    </source>
</evidence>
<dbReference type="PANTHER" id="PTHR31600">
    <property type="entry name" value="TINY MACROCYSTS PROTEIN B-RELATED"/>
    <property type="match status" value="1"/>
</dbReference>
<feature type="transmembrane region" description="Helical" evidence="6">
    <location>
        <begin position="3068"/>
        <end position="3091"/>
    </location>
</feature>
<feature type="transmembrane region" description="Helical" evidence="6">
    <location>
        <begin position="98"/>
        <end position="124"/>
    </location>
</feature>
<dbReference type="Pfam" id="PF25474">
    <property type="entry name" value="TPR_TmcB"/>
    <property type="match status" value="1"/>
</dbReference>
<evidence type="ECO:0000313" key="9">
    <source>
        <dbReference type="Proteomes" id="UP001281761"/>
    </source>
</evidence>
<organism evidence="8 9">
    <name type="scientific">Blattamonas nauphoetae</name>
    <dbReference type="NCBI Taxonomy" id="2049346"/>
    <lineage>
        <taxon>Eukaryota</taxon>
        <taxon>Metamonada</taxon>
        <taxon>Preaxostyla</taxon>
        <taxon>Oxymonadida</taxon>
        <taxon>Blattamonas</taxon>
    </lineage>
</organism>
<feature type="transmembrane region" description="Helical" evidence="6">
    <location>
        <begin position="3246"/>
        <end position="3269"/>
    </location>
</feature>
<feature type="transmembrane region" description="Helical" evidence="6">
    <location>
        <begin position="3183"/>
        <end position="3199"/>
    </location>
</feature>
<feature type="transmembrane region" description="Helical" evidence="6">
    <location>
        <begin position="1599"/>
        <end position="1619"/>
    </location>
</feature>
<dbReference type="InterPro" id="IPR057352">
    <property type="entry name" value="TPR_TmcB/C"/>
</dbReference>
<feature type="compositionally biased region" description="Basic and acidic residues" evidence="5">
    <location>
        <begin position="687"/>
        <end position="699"/>
    </location>
</feature>
<sequence>MSSAAKSGGGSGDGGKETSSTSTEKISRSNDFIFSFLYPLARQEKKGTPVIDFILWLIHFIEYQAISLFRNHLPFPEKFYEFVSFLTGQGFSTLSNTAFWVCFGLAIGFFLILVIFLFIVSRGYKFFQKSFPWVNKAVRGYAKFYFWVLVIPSYVWFLNFFLWSYDHEADPIDYLFPNPSIKAFSVEHIIGMAVSCVFGLLVCGAHIVYNWYCCDTNPKGGALFARNLGFWGLLLAADDFAEVVTSFTVSPFWIWRATGLSLWKAFFTYLFWSGKHLYQVEGNMLICINFLVGMVIDLASLVSMTLNDTVSAKVVIFVLTAIFIIAVFPFVLILFPKRFRSLWWLHLPGGEMYIDPYNPSHCKLLKDKDPNIFTRAPLRPKRLWVIEVEHDKQIHEKDKDDWKKEDERIQNEMNEKKILRDEEENLGEQARSSVIVEKGKGPMTEIDVIAPPHTKFDRPHLPKIKELDSIEPSVRFIYLKKWRNKRRLAYVDQIYTQAIARFPESPELDLTYATYLHWFMKDNKRAQQMLQAARQHHPTGLQEFIIFIGSREWAVGAEGGDSNLSAISQQELNENLPVAEHYHKEARTALRTFWENFLRPQPDYSIISALLETIGKNQKLAKKYYERLLHSYPSAPRLLRSYGDFLFEVMRDDETAEIYITRAEEFEDEERERKGLNITVGQLGEPSKTKTEGGDKLSDLEERQKEIDREKNQQRMAQIKKRRAASQKKQKNQALQLIGMDMAGRSAQSSHNSYLLLILLVALLVIGGVLASFFISNSYCAGVSAHLNSFYSVGQMFSLYGRLMVLAKLTYLLDQNIYPSIDQPARDDYFYNASVLKELLTDTTLDLYNILTTYVGVGDLQVDWETPATYIHAQVRAGRISATTTRSTQISDILRSHNQNMQELANAVENMPLSESSLTGIYSMLINGPGIIAERTKLILVKESGLIDSSRLRSSIIIIVILAVAIVASIILLLLYVWKVVKKAMVHTKSSLLIFAMVPKSQISSILTRLQETTDAMALNFDLAATLGSTGVTHATVEGEASSITPTTTPKPGRVTDVFAMMLQDVRNKSDKNTPSTSVSPRPDLFDDDPVVSGRTPSPQFSVEISAADGIDQIPSSKTHNSTMTEADGATPPMSPKNTKPTFLSAEMTDGEDMPQDLRRASTLNQKRKMSMFAPRKSVANIGQSLVPGLSAADLSSSQDMPETTEQKMEKVLELKRKSTAGLGGRRMSMMPRRGTLLPNIDAAKEEGGKGEEGKDNDDAEEVGEEAFHLEDEDKGATTERSLTIIDPAETMHQYRLDVPPTPASPSAAGAVHFDLAELNTKVQSEREYKEWLRNVKFAISDVQSKTLNFPSVLRISVVIRLGIAVLITVGLGIATILITYSSLLRTNVYGNQIILGGYRTMQLLHMQYLAIQVVIGSNLPGLVNMTYSETTSPVFTDLTHLLYDQVQIQERLITAAESFQALDAHLRYGSSLSSSSNDPQLDKLSTSKLEGDVVSLDNIMFSDTDCLMDTTAECTGDGAKRNHLLTTKFAGLDALMQIFVEDALHVANYIPAPNLVNKIHFLRLFTISNNDLYYGSLRYNKQLLKEAESFVGTAKTSITIITVVDSAVFILTALILLLPLRAFFTEISNDATLLQSLIPEITHEELQWKEEYQSKFEPLNAGNAKILDLLMRAVEIGNEQKEEQGERSALNLLAAQVMVAMKEQFRKEKKWMEEYAYEDWEEHLREHKYLLREASYLLRFLLHQPQNSLIVSNVLQLFFVSHVQRMDVTFGQHIIQMQELEEERKTNPLAGYLDKEEIEALELSEDDLKLLTLLLQKYDMDPHVVISASESGLDIMSLLAVWTEDPEIMQYAMMGMDHLQYLYAKFQFMTTEMREELEQQEQQAQMNMMSQYGSYSMGSGMDYGGIQTPGLQGMPGGMMPMQQQQPMQGSMFMMGNMGMGQGGMGQGGYGGWGEKEDNVSLLSTLTSIQVLTENSDHDAIVTVILQANMIDKLLEIVSSKEDGTVLMAVYDILERLTDDGLTLNVLNVLYYSAVADKDHCAFEVGCDVTAHLLRYLLACQPSSIVRNEKSCCGKFELEESRQQTIATCLFLLKTLIKVSFPETLKEEVVAACVPYFVSWDRHVQRLALKYARRFIAKSEMKYFLQFSFPNNQTDASDTTNIRVISCLVDLLREKQMDYEQNVRVYHVFRRVCADIRDQVKQKQGTAQPEPSRLRIVEREVMTKFQNLMKTIGTILAIFGEIAYKSEELEQTMIDSGLYPQLGRLLDWSITATSEGAPPPTMSAECDYEDFGEALETDSLLEEPFDLLEPLKTTIRQHDLWPPLAYRDSIRRFGLLDTVGGALYMPHILALISAQYSLVKNVLFILGNTLSGTHGQVEIVLSSLFPNCTATEATRKVIVTLQTLYSRVQVEYRKEMMRCISVLAGLPREHQSVLVRSELLWLSWNDRMDLDGDAAKYLVDSFVRLLSQNDESSPTVASVLLRWVKTRSFALELEQMCNYRLPGTRECYHRFIYIHLNVIRLLLFVFLLLFVLSTPGQQPKNSDHGASSTITLSTFAKEEAGPFVTTMNALSLSIENDGFSKSLSKFCQNVEENGLLVKYKQYSPSDKTELNFVVASLTANSVESGSEAIVISTCIDEDPINIALIHCLLAYFPRLKLTRDIVLFVGTRRGLDQYSRTYSRPENSIIIPSLFYGFHLSLSRESPVVMFNHVSSAGKTPHIDLYALMRDCFENTNNKYTYPLVDTAFLPRLFPVRSLNSSRSTDINDILDVLTTEIVLSGFSRYSPDDKKSELKSATPLFTEIEEKIRTSLGKHFWSGSYRRKFSERKPWTEFDRTLNTGLSRLQSMLRYLTLDFYPISYPIDFSSDSSIDHDDDDDDEVDIKPKPADEQRLLTTFSPIDSLTRLGLNHLCLSTPHSFVSHTSPIPEVEEAETLSNSHIILSACTNALVQIIVSICSMETRFYKNDPTFFLLPPPTSEQALFAPEHNRFVYPSLHVHPTNAHAIIMHSFVGKLPRPTYWSVGPISNVMLVVVLMTLFSSLTPFLVNLIRRLLNPRGKFVKHPPSTVLVRVFLRQFFFSSCLLVVGTYALPLILRYLSPSYHDQRLFSSNWIANTLTHDLPISQETSGQIALCSACVFLILNCAFYLFATKPYLTSATLRTGMAALLFFIPSFLLGFFSFQHLHSVVIYGTIVFIFILCTAKDDDVELDERKTPKNNQKEKTDEKEERADNQQAPLENHTITASTVIKFVVLAASPLVIVLCFTLLVVPATAERPCEDPSKSPLFSYIGHAIDLALTNHSPHFFFWTIIVINVFSTTLLTFL</sequence>
<evidence type="ECO:0000256" key="1">
    <source>
        <dbReference type="ARBA" id="ARBA00010587"/>
    </source>
</evidence>
<feature type="transmembrane region" description="Helical" evidence="6">
    <location>
        <begin position="3025"/>
        <end position="3047"/>
    </location>
</feature>
<feature type="transmembrane region" description="Helical" evidence="6">
    <location>
        <begin position="253"/>
        <end position="272"/>
    </location>
</feature>
<keyword evidence="3" id="KW-0408">Iron</keyword>
<feature type="region of interest" description="Disordered" evidence="5">
    <location>
        <begin position="1"/>
        <end position="24"/>
    </location>
</feature>
<feature type="transmembrane region" description="Helical" evidence="6">
    <location>
        <begin position="956"/>
        <end position="978"/>
    </location>
</feature>
<dbReference type="InterPro" id="IPR011990">
    <property type="entry name" value="TPR-like_helical_dom_sf"/>
</dbReference>
<feature type="transmembrane region" description="Helical" evidence="6">
    <location>
        <begin position="144"/>
        <end position="165"/>
    </location>
</feature>
<dbReference type="EMBL" id="JARBJD010000003">
    <property type="protein sequence ID" value="KAK2964286.1"/>
    <property type="molecule type" value="Genomic_DNA"/>
</dbReference>
<dbReference type="Proteomes" id="UP001281761">
    <property type="component" value="Unassembled WGS sequence"/>
</dbReference>
<feature type="transmembrane region" description="Helical" evidence="6">
    <location>
        <begin position="224"/>
        <end position="241"/>
    </location>
</feature>
<keyword evidence="9" id="KW-1185">Reference proteome</keyword>
<keyword evidence="6" id="KW-0472">Membrane</keyword>
<feature type="transmembrane region" description="Helical" evidence="6">
    <location>
        <begin position="3126"/>
        <end position="3146"/>
    </location>
</feature>